<dbReference type="RefSeq" id="WP_011437728.1">
    <property type="nucleotide sequence ID" value="NC_007777.1"/>
</dbReference>
<dbReference type="eggNOG" id="COG1468">
    <property type="taxonomic scope" value="Bacteria"/>
</dbReference>
<gene>
    <name evidence="11" type="ordered locus">Francci3_3345</name>
</gene>
<dbReference type="InterPro" id="IPR022765">
    <property type="entry name" value="Dna2/Cas4_DUF83"/>
</dbReference>
<evidence type="ECO:0000256" key="3">
    <source>
        <dbReference type="ARBA" id="ARBA00022801"/>
    </source>
</evidence>
<dbReference type="EMBL" id="CP000249">
    <property type="protein sequence ID" value="ABD12702.1"/>
    <property type="molecule type" value="Genomic_DNA"/>
</dbReference>
<dbReference type="InterPro" id="IPR013343">
    <property type="entry name" value="CRISPR-assoc_prot_Cas4"/>
</dbReference>
<dbReference type="GO" id="GO:0051536">
    <property type="term" value="F:iron-sulfur cluster binding"/>
    <property type="evidence" value="ECO:0007669"/>
    <property type="project" value="UniProtKB-KW"/>
</dbReference>
<keyword evidence="5 9" id="KW-0408">Iron</keyword>
<organism evidence="11 12">
    <name type="scientific">Frankia casuarinae (strain DSM 45818 / CECT 9043 / HFP020203 / CcI3)</name>
    <dbReference type="NCBI Taxonomy" id="106370"/>
    <lineage>
        <taxon>Bacteria</taxon>
        <taxon>Bacillati</taxon>
        <taxon>Actinomycetota</taxon>
        <taxon>Actinomycetes</taxon>
        <taxon>Frankiales</taxon>
        <taxon>Frankiaceae</taxon>
        <taxon>Frankia</taxon>
    </lineage>
</organism>
<dbReference type="PhylomeDB" id="Q2J7P0"/>
<dbReference type="KEGG" id="fra:Francci3_3345"/>
<dbReference type="STRING" id="106370.Francci3_3345"/>
<evidence type="ECO:0000313" key="12">
    <source>
        <dbReference type="Proteomes" id="UP000001937"/>
    </source>
</evidence>
<dbReference type="Pfam" id="PF01930">
    <property type="entry name" value="Cas_Cas4"/>
    <property type="match status" value="1"/>
</dbReference>
<dbReference type="InterPro" id="IPR011604">
    <property type="entry name" value="PDDEXK-like_dom_sf"/>
</dbReference>
<evidence type="ECO:0000256" key="1">
    <source>
        <dbReference type="ARBA" id="ARBA00022722"/>
    </source>
</evidence>
<proteinExistence type="inferred from homology"/>
<keyword evidence="2 9" id="KW-0479">Metal-binding</keyword>
<evidence type="ECO:0000313" key="11">
    <source>
        <dbReference type="EMBL" id="ABD12702.1"/>
    </source>
</evidence>
<evidence type="ECO:0000256" key="6">
    <source>
        <dbReference type="ARBA" id="ARBA00023014"/>
    </source>
</evidence>
<comment type="similarity">
    <text evidence="9">Belongs to the CRISPR-associated exonuclease Cas4 family.</text>
</comment>
<keyword evidence="8 9" id="KW-0464">Manganese</keyword>
<sequence length="221" mass="24188">MNPSDWWPGGDAHAGRLPISALEHHAYCPRQAALIHLDNVFADNIETMRGNVAHAHVHEPSPAVPTPQGNRIRQVTGLQVWSDRLGLYGVCDVVEISSTSAIPIEHKVGPYVPGGPADLQAGAQALCLRDMLTLDVPYAEVFSHTDRRRHRVDLTDTLATRIITAAERMRDILTTAALPEAVADRRCRRCSLHHDCLPELANAAAGTHDLFTPRPAGHWHG</sequence>
<accession>Q2J7P0</accession>
<feature type="domain" description="DUF83" evidence="10">
    <location>
        <begin position="20"/>
        <end position="197"/>
    </location>
</feature>
<evidence type="ECO:0000256" key="2">
    <source>
        <dbReference type="ARBA" id="ARBA00022723"/>
    </source>
</evidence>
<keyword evidence="6 9" id="KW-0411">Iron-sulfur</keyword>
<dbReference type="NCBIfam" id="TIGR00372">
    <property type="entry name" value="cas4"/>
    <property type="match status" value="1"/>
</dbReference>
<dbReference type="AlphaFoldDB" id="Q2J7P0"/>
<evidence type="ECO:0000259" key="10">
    <source>
        <dbReference type="Pfam" id="PF01930"/>
    </source>
</evidence>
<evidence type="ECO:0000256" key="5">
    <source>
        <dbReference type="ARBA" id="ARBA00023004"/>
    </source>
</evidence>
<evidence type="ECO:0000256" key="4">
    <source>
        <dbReference type="ARBA" id="ARBA00022839"/>
    </source>
</evidence>
<keyword evidence="12" id="KW-1185">Reference proteome</keyword>
<reference evidence="11 12" key="1">
    <citation type="journal article" date="2007" name="Genome Res.">
        <title>Genome characteristics of facultatively symbiotic Frankia sp. strains reflect host range and host plant biogeography.</title>
        <authorList>
            <person name="Normand P."/>
            <person name="Lapierre P."/>
            <person name="Tisa L.S."/>
            <person name="Gogarten J.P."/>
            <person name="Alloisio N."/>
            <person name="Bagnarol E."/>
            <person name="Bassi C.A."/>
            <person name="Berry A.M."/>
            <person name="Bickhart D.M."/>
            <person name="Choisne N."/>
            <person name="Couloux A."/>
            <person name="Cournoyer B."/>
            <person name="Cruveiller S."/>
            <person name="Daubin V."/>
            <person name="Demange N."/>
            <person name="Francino M.P."/>
            <person name="Goltsman E."/>
            <person name="Huang Y."/>
            <person name="Kopp O.R."/>
            <person name="Labarre L."/>
            <person name="Lapidus A."/>
            <person name="Lavire C."/>
            <person name="Marechal J."/>
            <person name="Martinez M."/>
            <person name="Mastronunzio J.E."/>
            <person name="Mullin B.C."/>
            <person name="Niemann J."/>
            <person name="Pujic P."/>
            <person name="Rawnsley T."/>
            <person name="Rouy Z."/>
            <person name="Schenowitz C."/>
            <person name="Sellstedt A."/>
            <person name="Tavares F."/>
            <person name="Tomkins J.P."/>
            <person name="Vallenet D."/>
            <person name="Valverde C."/>
            <person name="Wall L.G."/>
            <person name="Wang Y."/>
            <person name="Medigue C."/>
            <person name="Benson D.R."/>
        </authorList>
    </citation>
    <scope>NUCLEOTIDE SEQUENCE [LARGE SCALE GENOMIC DNA]</scope>
    <source>
        <strain evidence="12">DSM 45818 / CECT 9043 / CcI3</strain>
    </source>
</reference>
<dbReference type="Gene3D" id="3.90.320.10">
    <property type="match status" value="1"/>
</dbReference>
<dbReference type="OrthoDB" id="9781776at2"/>
<dbReference type="GO" id="GO:0051607">
    <property type="term" value="P:defense response to virus"/>
    <property type="evidence" value="ECO:0007669"/>
    <property type="project" value="UniProtKB-KW"/>
</dbReference>
<dbReference type="HOGENOM" id="CLU_102055_1_1_11"/>
<keyword evidence="4 9" id="KW-0269">Exonuclease</keyword>
<dbReference type="Proteomes" id="UP000001937">
    <property type="component" value="Chromosome"/>
</dbReference>
<dbReference type="GO" id="GO:0004527">
    <property type="term" value="F:exonuclease activity"/>
    <property type="evidence" value="ECO:0007669"/>
    <property type="project" value="UniProtKB-KW"/>
</dbReference>
<protein>
    <recommendedName>
        <fullName evidence="9">CRISPR-associated exonuclease Cas4</fullName>
        <ecNumber evidence="9">3.1.12.1</ecNumber>
    </recommendedName>
</protein>
<name>Q2J7P0_FRACC</name>
<evidence type="ECO:0000256" key="9">
    <source>
        <dbReference type="RuleBase" id="RU365022"/>
    </source>
</evidence>
<comment type="cofactor">
    <cofactor evidence="9">
        <name>iron-sulfur cluster</name>
        <dbReference type="ChEBI" id="CHEBI:30408"/>
    </cofactor>
</comment>
<evidence type="ECO:0000256" key="8">
    <source>
        <dbReference type="ARBA" id="ARBA00023211"/>
    </source>
</evidence>
<comment type="function">
    <text evidence="9">CRISPR (clustered regularly interspaced short palindromic repeat) is an adaptive immune system that provides protection against mobile genetic elements (viruses, transposable elements and conjugative plasmids). CRISPR clusters contain sequences complementary to antecedent mobile elements and target invading nucleic acids. CRISPR clusters are transcribed and processed into CRISPR RNA (crRNA).</text>
</comment>
<keyword evidence="7 9" id="KW-0051">Antiviral defense</keyword>
<dbReference type="GO" id="GO:0046872">
    <property type="term" value="F:metal ion binding"/>
    <property type="evidence" value="ECO:0007669"/>
    <property type="project" value="UniProtKB-KW"/>
</dbReference>
<dbReference type="EC" id="3.1.12.1" evidence="9"/>
<comment type="cofactor">
    <cofactor evidence="9">
        <name>Mg(2+)</name>
        <dbReference type="ChEBI" id="CHEBI:18420"/>
    </cofactor>
    <cofactor evidence="9">
        <name>Mn(2+)</name>
        <dbReference type="ChEBI" id="CHEBI:29035"/>
    </cofactor>
    <text evidence="9">Mg(2+) or Mn(2+) required for ssDNA cleavage activity.</text>
</comment>
<evidence type="ECO:0000256" key="7">
    <source>
        <dbReference type="ARBA" id="ARBA00023118"/>
    </source>
</evidence>
<keyword evidence="1 9" id="KW-0540">Nuclease</keyword>
<keyword evidence="3 9" id="KW-0378">Hydrolase</keyword>